<dbReference type="InterPro" id="IPR051157">
    <property type="entry name" value="PDH/Transketolase"/>
</dbReference>
<protein>
    <submittedName>
        <fullName evidence="5">Pyrimidine binding domain protein</fullName>
    </submittedName>
</protein>
<gene>
    <name evidence="5" type="ORF">Thert_01039</name>
</gene>
<dbReference type="EMBL" id="CP016893">
    <property type="protein sequence ID" value="AST57149.1"/>
    <property type="molecule type" value="Genomic_DNA"/>
</dbReference>
<dbReference type="RefSeq" id="WP_094397080.1">
    <property type="nucleotide sequence ID" value="NZ_CP016893.1"/>
</dbReference>
<evidence type="ECO:0000256" key="3">
    <source>
        <dbReference type="ARBA" id="ARBA00023052"/>
    </source>
</evidence>
<evidence type="ECO:0000256" key="1">
    <source>
        <dbReference type="ARBA" id="ARBA00001964"/>
    </source>
</evidence>
<dbReference type="CDD" id="cd07033">
    <property type="entry name" value="TPP_PYR_DXS_TK_like"/>
    <property type="match status" value="1"/>
</dbReference>
<reference evidence="5 6" key="1">
    <citation type="submission" date="2016-08" db="EMBL/GenBank/DDBJ databases">
        <title>A novel genetic cassette of butanologenic Thermoanaerobacterium thermosaccharolyticum that directly convert cellulose to butanol.</title>
        <authorList>
            <person name="Li T."/>
            <person name="He J."/>
        </authorList>
    </citation>
    <scope>NUCLEOTIDE SEQUENCE [LARGE SCALE GENOMIC DNA]</scope>
    <source>
        <strain evidence="5 6">TG57</strain>
    </source>
</reference>
<feature type="domain" description="Transketolase-like pyrimidine-binding" evidence="4">
    <location>
        <begin position="5"/>
        <end position="170"/>
    </location>
</feature>
<evidence type="ECO:0000256" key="2">
    <source>
        <dbReference type="ARBA" id="ARBA00007131"/>
    </source>
</evidence>
<organism evidence="5 6">
    <name type="scientific">Thermoanaerobacterium thermosaccharolyticum</name>
    <name type="common">Clostridium thermosaccharolyticum</name>
    <dbReference type="NCBI Taxonomy" id="1517"/>
    <lineage>
        <taxon>Bacteria</taxon>
        <taxon>Bacillati</taxon>
        <taxon>Bacillota</taxon>
        <taxon>Clostridia</taxon>
        <taxon>Thermoanaerobacterales</taxon>
        <taxon>Thermoanaerobacteraceae</taxon>
        <taxon>Thermoanaerobacterium</taxon>
    </lineage>
</organism>
<keyword evidence="3" id="KW-0786">Thiamine pyrophosphate</keyword>
<dbReference type="PANTHER" id="PTHR43825:SF1">
    <property type="entry name" value="TRANSKETOLASE-LIKE PYRIMIDINE-BINDING DOMAIN-CONTAINING PROTEIN"/>
    <property type="match status" value="1"/>
</dbReference>
<evidence type="ECO:0000259" key="4">
    <source>
        <dbReference type="SMART" id="SM00861"/>
    </source>
</evidence>
<dbReference type="InterPro" id="IPR009014">
    <property type="entry name" value="Transketo_C/PFOR_II"/>
</dbReference>
<name>A0A223HXD9_THETR</name>
<dbReference type="FunFam" id="3.40.50.970:FF:000129">
    <property type="entry name" value="Transketolase"/>
    <property type="match status" value="1"/>
</dbReference>
<comment type="similarity">
    <text evidence="2">Belongs to the transketolase family.</text>
</comment>
<dbReference type="SUPFAM" id="SSF52922">
    <property type="entry name" value="TK C-terminal domain-like"/>
    <property type="match status" value="1"/>
</dbReference>
<evidence type="ECO:0000313" key="5">
    <source>
        <dbReference type="EMBL" id="AST57149.1"/>
    </source>
</evidence>
<sequence length="311" mass="34187">MNNIMAPRDMFGETLLELGKINSNIFVINADVSKATKTEEFAENFSDRYINVGISEQNMVGVAAGLARVGFISIMSTFASFAPGRCYDQIRQSIAYSNLNVKVASTHPGLAVGPDGAMHQCLDDIALMRELPNFIVLAPSDQIETKKAVIKAIEHNGPVYIRIGRMECPIYFKEDWDFEIGKAYTLKDGSDITLMAHGSMVHVICEAADGLEKEGISVRVIDMPSIKPIDTKAIIKAAMETRGIVVVEDHFIYGGLYSAVCEVTSNFSPCIVKAIGISDSFGESGKPMELYKKYGLTKEHVIFEVKQILKK</sequence>
<dbReference type="SMART" id="SM00861">
    <property type="entry name" value="Transket_pyr"/>
    <property type="match status" value="1"/>
</dbReference>
<dbReference type="PANTHER" id="PTHR43825">
    <property type="entry name" value="PYRUVATE DEHYDROGENASE E1 COMPONENT"/>
    <property type="match status" value="1"/>
</dbReference>
<dbReference type="InterPro" id="IPR033248">
    <property type="entry name" value="Transketolase_C"/>
</dbReference>
<dbReference type="SUPFAM" id="SSF52518">
    <property type="entry name" value="Thiamin diphosphate-binding fold (THDP-binding)"/>
    <property type="match status" value="1"/>
</dbReference>
<proteinExistence type="inferred from homology"/>
<dbReference type="InterPro" id="IPR005475">
    <property type="entry name" value="Transketolase-like_Pyr-bd"/>
</dbReference>
<dbReference type="Gene3D" id="3.40.50.920">
    <property type="match status" value="1"/>
</dbReference>
<dbReference type="AlphaFoldDB" id="A0A223HXD9"/>
<dbReference type="Pfam" id="PF02780">
    <property type="entry name" value="Transketolase_C"/>
    <property type="match status" value="1"/>
</dbReference>
<dbReference type="Pfam" id="PF02779">
    <property type="entry name" value="Transket_pyr"/>
    <property type="match status" value="1"/>
</dbReference>
<evidence type="ECO:0000313" key="6">
    <source>
        <dbReference type="Proteomes" id="UP000214975"/>
    </source>
</evidence>
<accession>A0A223HXD9</accession>
<comment type="cofactor">
    <cofactor evidence="1">
        <name>thiamine diphosphate</name>
        <dbReference type="ChEBI" id="CHEBI:58937"/>
    </cofactor>
</comment>
<dbReference type="Proteomes" id="UP000214975">
    <property type="component" value="Chromosome"/>
</dbReference>
<dbReference type="Gene3D" id="3.40.50.970">
    <property type="match status" value="1"/>
</dbReference>
<dbReference type="InterPro" id="IPR029061">
    <property type="entry name" value="THDP-binding"/>
</dbReference>